<feature type="transmembrane region" description="Helical" evidence="1">
    <location>
        <begin position="153"/>
        <end position="174"/>
    </location>
</feature>
<dbReference type="OrthoDB" id="4843836at2"/>
<proteinExistence type="predicted"/>
<keyword evidence="1" id="KW-1133">Transmembrane helix</keyword>
<accession>A0A0A0J5D0</accession>
<evidence type="ECO:0000313" key="2">
    <source>
        <dbReference type="EMBL" id="KGN31954.1"/>
    </source>
</evidence>
<dbReference type="EMBL" id="AVPJ01000009">
    <property type="protein sequence ID" value="KGN31954.1"/>
    <property type="molecule type" value="Genomic_DNA"/>
</dbReference>
<dbReference type="Proteomes" id="UP000030002">
    <property type="component" value="Unassembled WGS sequence"/>
</dbReference>
<keyword evidence="1" id="KW-0472">Membrane</keyword>
<gene>
    <name evidence="2" type="ORF">N802_19100</name>
</gene>
<evidence type="ECO:0000313" key="3">
    <source>
        <dbReference type="Proteomes" id="UP000030002"/>
    </source>
</evidence>
<organism evidence="2 3">
    <name type="scientific">Knoellia sinensis KCTC 19936</name>
    <dbReference type="NCBI Taxonomy" id="1385520"/>
    <lineage>
        <taxon>Bacteria</taxon>
        <taxon>Bacillati</taxon>
        <taxon>Actinomycetota</taxon>
        <taxon>Actinomycetes</taxon>
        <taxon>Micrococcales</taxon>
        <taxon>Intrasporangiaceae</taxon>
        <taxon>Knoellia</taxon>
    </lineage>
</organism>
<dbReference type="AlphaFoldDB" id="A0A0A0J5D0"/>
<keyword evidence="3" id="KW-1185">Reference proteome</keyword>
<keyword evidence="1" id="KW-0812">Transmembrane</keyword>
<dbReference type="STRING" id="1385520.N802_19100"/>
<feature type="transmembrane region" description="Helical" evidence="1">
    <location>
        <begin position="94"/>
        <end position="117"/>
    </location>
</feature>
<dbReference type="RefSeq" id="WP_035916706.1">
    <property type="nucleotide sequence ID" value="NZ_AVPJ01000009.1"/>
</dbReference>
<protein>
    <submittedName>
        <fullName evidence="2">Uncharacterized protein</fullName>
    </submittedName>
</protein>
<reference evidence="2 3" key="1">
    <citation type="submission" date="2013-08" db="EMBL/GenBank/DDBJ databases">
        <title>The genome sequence of Knoellia sinensis.</title>
        <authorList>
            <person name="Zhu W."/>
            <person name="Wang G."/>
        </authorList>
    </citation>
    <scope>NUCLEOTIDE SEQUENCE [LARGE SCALE GENOMIC DNA]</scope>
    <source>
        <strain evidence="2 3">KCTC 19936</strain>
    </source>
</reference>
<feature type="transmembrane region" description="Helical" evidence="1">
    <location>
        <begin position="49"/>
        <end position="82"/>
    </location>
</feature>
<name>A0A0A0J5D0_9MICO</name>
<sequence length="187" mass="19281">MVLTTEGERTAYKAFFVCRPRPLVATLARADDEFMSVALASPPKVNGLLLLWFVTGLACVLTVIGMFSIGIFVAPVALGLLALSVVLTSQSPGAWPAIAGLGLAAAVGLAWLGWIFATSGPAEMSCFGDSTGAEICTSNGRLVDPGAIEWGVAVWWFVASVATGVAAMVAYAVAASRTRSSVARLGK</sequence>
<evidence type="ECO:0000256" key="1">
    <source>
        <dbReference type="SAM" id="Phobius"/>
    </source>
</evidence>
<comment type="caution">
    <text evidence="2">The sequence shown here is derived from an EMBL/GenBank/DDBJ whole genome shotgun (WGS) entry which is preliminary data.</text>
</comment>